<feature type="domain" description="RNA polymerase sigma-70 region 2" evidence="5">
    <location>
        <begin position="25"/>
        <end position="87"/>
    </location>
</feature>
<dbReference type="InterPro" id="IPR014284">
    <property type="entry name" value="RNA_pol_sigma-70_dom"/>
</dbReference>
<sequence length="208" mass="24426">MDASQLAVRIKEKDPLVFAEITKVYYDRLFSTAYRMLGSRQESEDVLQETFIRLLTNIDKFDPSKNFTTWIFQITINLCIDTLRKRKTRRSVSLDAEPDYFMSQWPLKETLPSLDKGPEHVYLEQELSEELSEVMKGLSDKDRELVVKRYFYDMSLDEISQETQVPVGTIKSRLFRVRQLLKKKWSILNLRGASLKFLSSMMMSGPLF</sequence>
<dbReference type="NCBIfam" id="TIGR02937">
    <property type="entry name" value="sigma70-ECF"/>
    <property type="match status" value="1"/>
</dbReference>
<keyword evidence="2" id="KW-0805">Transcription regulation</keyword>
<dbReference type="Gene3D" id="1.10.10.10">
    <property type="entry name" value="Winged helix-like DNA-binding domain superfamily/Winged helix DNA-binding domain"/>
    <property type="match status" value="1"/>
</dbReference>
<dbReference type="AlphaFoldDB" id="A0A1B2DC78"/>
<proteinExistence type="inferred from homology"/>
<evidence type="ECO:0000256" key="4">
    <source>
        <dbReference type="ARBA" id="ARBA00023163"/>
    </source>
</evidence>
<dbReference type="Pfam" id="PF04542">
    <property type="entry name" value="Sigma70_r2"/>
    <property type="match status" value="1"/>
</dbReference>
<name>A0A1B2DC78_9BACL</name>
<evidence type="ECO:0000259" key="5">
    <source>
        <dbReference type="Pfam" id="PF04542"/>
    </source>
</evidence>
<dbReference type="Pfam" id="PF08281">
    <property type="entry name" value="Sigma70_r4_2"/>
    <property type="match status" value="1"/>
</dbReference>
<dbReference type="GO" id="GO:0006352">
    <property type="term" value="P:DNA-templated transcription initiation"/>
    <property type="evidence" value="ECO:0007669"/>
    <property type="project" value="InterPro"/>
</dbReference>
<dbReference type="InterPro" id="IPR007627">
    <property type="entry name" value="RNA_pol_sigma70_r2"/>
</dbReference>
<gene>
    <name evidence="7" type="ORF">BBD42_01570</name>
</gene>
<keyword evidence="4" id="KW-0804">Transcription</keyword>
<dbReference type="RefSeq" id="WP_056034011.1">
    <property type="nucleotide sequence ID" value="NZ_CP016808.1"/>
</dbReference>
<dbReference type="SUPFAM" id="SSF88946">
    <property type="entry name" value="Sigma2 domain of RNA polymerase sigma factors"/>
    <property type="match status" value="1"/>
</dbReference>
<dbReference type="GO" id="GO:0003677">
    <property type="term" value="F:DNA binding"/>
    <property type="evidence" value="ECO:0007669"/>
    <property type="project" value="InterPro"/>
</dbReference>
<reference evidence="7" key="1">
    <citation type="submission" date="2016-08" db="EMBL/GenBank/DDBJ databases">
        <title>Complete Genome Seqeunce of Paenibacillus sp. BIHB 4019 from tea rhizoplane.</title>
        <authorList>
            <person name="Thakur R."/>
            <person name="Swarnkar M.K."/>
            <person name="Gulati A."/>
        </authorList>
    </citation>
    <scope>NUCLEOTIDE SEQUENCE [LARGE SCALE GENOMIC DNA]</scope>
    <source>
        <strain evidence="7">BIHB4019</strain>
    </source>
</reference>
<evidence type="ECO:0008006" key="8">
    <source>
        <dbReference type="Google" id="ProtNLM"/>
    </source>
</evidence>
<evidence type="ECO:0000256" key="2">
    <source>
        <dbReference type="ARBA" id="ARBA00023015"/>
    </source>
</evidence>
<dbReference type="InterPro" id="IPR036388">
    <property type="entry name" value="WH-like_DNA-bd_sf"/>
</dbReference>
<comment type="similarity">
    <text evidence="1">Belongs to the sigma-70 factor family. ECF subfamily.</text>
</comment>
<evidence type="ECO:0000313" key="7">
    <source>
        <dbReference type="EMBL" id="ANY65313.1"/>
    </source>
</evidence>
<dbReference type="CDD" id="cd06171">
    <property type="entry name" value="Sigma70_r4"/>
    <property type="match status" value="1"/>
</dbReference>
<dbReference type="InterPro" id="IPR013324">
    <property type="entry name" value="RNA_pol_sigma_r3/r4-like"/>
</dbReference>
<dbReference type="InterPro" id="IPR039425">
    <property type="entry name" value="RNA_pol_sigma-70-like"/>
</dbReference>
<dbReference type="EMBL" id="CP016808">
    <property type="protein sequence ID" value="ANY65313.1"/>
    <property type="molecule type" value="Genomic_DNA"/>
</dbReference>
<keyword evidence="3" id="KW-0731">Sigma factor</keyword>
<evidence type="ECO:0000256" key="1">
    <source>
        <dbReference type="ARBA" id="ARBA00010641"/>
    </source>
</evidence>
<feature type="domain" description="RNA polymerase sigma factor 70 region 4 type 2" evidence="6">
    <location>
        <begin position="129"/>
        <end position="181"/>
    </location>
</feature>
<dbReference type="InterPro" id="IPR013249">
    <property type="entry name" value="RNA_pol_sigma70_r4_t2"/>
</dbReference>
<protein>
    <recommendedName>
        <fullName evidence="8">RNA polymerase subunit sigma-24</fullName>
    </recommendedName>
</protein>
<dbReference type="SUPFAM" id="SSF88659">
    <property type="entry name" value="Sigma3 and sigma4 domains of RNA polymerase sigma factors"/>
    <property type="match status" value="1"/>
</dbReference>
<dbReference type="InterPro" id="IPR013325">
    <property type="entry name" value="RNA_pol_sigma_r2"/>
</dbReference>
<organism evidence="7">
    <name type="scientific">Paenibacillus sp. BIHB 4019</name>
    <dbReference type="NCBI Taxonomy" id="1870819"/>
    <lineage>
        <taxon>Bacteria</taxon>
        <taxon>Bacillati</taxon>
        <taxon>Bacillota</taxon>
        <taxon>Bacilli</taxon>
        <taxon>Bacillales</taxon>
        <taxon>Paenibacillaceae</taxon>
        <taxon>Paenibacillus</taxon>
    </lineage>
</organism>
<evidence type="ECO:0000256" key="3">
    <source>
        <dbReference type="ARBA" id="ARBA00023082"/>
    </source>
</evidence>
<dbReference type="PANTHER" id="PTHR43133:SF51">
    <property type="entry name" value="RNA POLYMERASE SIGMA FACTOR"/>
    <property type="match status" value="1"/>
</dbReference>
<dbReference type="GO" id="GO:0016987">
    <property type="term" value="F:sigma factor activity"/>
    <property type="evidence" value="ECO:0007669"/>
    <property type="project" value="UniProtKB-KW"/>
</dbReference>
<accession>A0A1B2DC78</accession>
<evidence type="ECO:0000259" key="6">
    <source>
        <dbReference type="Pfam" id="PF08281"/>
    </source>
</evidence>
<dbReference type="PANTHER" id="PTHR43133">
    <property type="entry name" value="RNA POLYMERASE ECF-TYPE SIGMA FACTO"/>
    <property type="match status" value="1"/>
</dbReference>
<dbReference type="Gene3D" id="1.10.1740.10">
    <property type="match status" value="1"/>
</dbReference>